<dbReference type="GO" id="GO:0003676">
    <property type="term" value="F:nucleic acid binding"/>
    <property type="evidence" value="ECO:0007669"/>
    <property type="project" value="InterPro"/>
</dbReference>
<protein>
    <submittedName>
        <fullName evidence="2">Uncharacterized protein</fullName>
    </submittedName>
</protein>
<sequence length="134" mass="15491">MKVKTTLPNKHTLNGLAERVIKTIRHLLKKEEACFRRRTKHSSTGEKPKDLIFAFSTTGESYDPEDVVLRKLKLETLQFVNNPVAFRNMKQGKPETDVGIFKKIAKNRELVEIQTKDKSIVKKPIRKIRPIKVP</sequence>
<keyword evidence="1" id="KW-1185">Reference proteome</keyword>
<dbReference type="WBParaSite" id="TCONS_00017119.p1">
    <property type="protein sequence ID" value="TCONS_00017119.p1"/>
    <property type="gene ID" value="XLOC_011276"/>
</dbReference>
<accession>A0AAF5I4F9</accession>
<dbReference type="Gene3D" id="3.30.420.10">
    <property type="entry name" value="Ribonuclease H-like superfamily/Ribonuclease H"/>
    <property type="match status" value="1"/>
</dbReference>
<evidence type="ECO:0000313" key="2">
    <source>
        <dbReference type="WBParaSite" id="TCONS_00017119.p1"/>
    </source>
</evidence>
<name>A0AAF5I4F9_STRER</name>
<dbReference type="Proteomes" id="UP000035681">
    <property type="component" value="Unplaced"/>
</dbReference>
<dbReference type="AlphaFoldDB" id="A0AAF5I4F9"/>
<organism evidence="1 2">
    <name type="scientific">Strongyloides stercoralis</name>
    <name type="common">Threadworm</name>
    <dbReference type="NCBI Taxonomy" id="6248"/>
    <lineage>
        <taxon>Eukaryota</taxon>
        <taxon>Metazoa</taxon>
        <taxon>Ecdysozoa</taxon>
        <taxon>Nematoda</taxon>
        <taxon>Chromadorea</taxon>
        <taxon>Rhabditida</taxon>
        <taxon>Tylenchina</taxon>
        <taxon>Panagrolaimomorpha</taxon>
        <taxon>Strongyloidoidea</taxon>
        <taxon>Strongyloididae</taxon>
        <taxon>Strongyloides</taxon>
    </lineage>
</organism>
<reference evidence="2" key="1">
    <citation type="submission" date="2024-02" db="UniProtKB">
        <authorList>
            <consortium name="WormBaseParasite"/>
        </authorList>
    </citation>
    <scope>IDENTIFICATION</scope>
</reference>
<evidence type="ECO:0000313" key="1">
    <source>
        <dbReference type="Proteomes" id="UP000035681"/>
    </source>
</evidence>
<dbReference type="InterPro" id="IPR036397">
    <property type="entry name" value="RNaseH_sf"/>
</dbReference>
<proteinExistence type="predicted"/>